<dbReference type="KEGG" id="kne:92181985"/>
<sequence length="347" mass="38576">MDILRELATPESLAKADTMLQTPLRAKTNAANAKTLRKIPPGFNYPIAALQPPSIMAALDALLTQAHRCLAVLAIKTPLPDTLSSRDDYSSLSDPEVDFRARKQRATTELSNCLMSLAISGRLLWPGLAQRLDYYYMEVFYGPNGYKGWKPLNDDHSEPVRKFEFEKKWSNKALIDEIGVWPIPPNDPRRYQPTTMFSGAADPKLNPALYDPSSSEYPLKPPPRLRKRQKGWLRFGKATTAEPTTEKPRVEKSVMDLANGKPAWSDIEKPSDPDITETGDFAPSNEDGPGPTTGQLVRRTPPSSPDRLIALRDLDAQGLLKNSNISALPSRGRSDRHPAVHSQLSRL</sequence>
<accession>A0AAW0YWL4</accession>
<feature type="region of interest" description="Disordered" evidence="1">
    <location>
        <begin position="233"/>
        <end position="307"/>
    </location>
</feature>
<dbReference type="RefSeq" id="XP_066801283.1">
    <property type="nucleotide sequence ID" value="XM_066947824.1"/>
</dbReference>
<feature type="region of interest" description="Disordered" evidence="1">
    <location>
        <begin position="325"/>
        <end position="347"/>
    </location>
</feature>
<dbReference type="Proteomes" id="UP001388673">
    <property type="component" value="Unassembled WGS sequence"/>
</dbReference>
<name>A0AAW0YWL4_9TREE</name>
<proteinExistence type="predicted"/>
<protein>
    <submittedName>
        <fullName evidence="2">Uncharacterized protein</fullName>
    </submittedName>
</protein>
<dbReference type="AlphaFoldDB" id="A0AAW0YWL4"/>
<dbReference type="GeneID" id="92181985"/>
<feature type="compositionally biased region" description="Basic and acidic residues" evidence="1">
    <location>
        <begin position="244"/>
        <end position="254"/>
    </location>
</feature>
<evidence type="ECO:0000313" key="3">
    <source>
        <dbReference type="Proteomes" id="UP001388673"/>
    </source>
</evidence>
<evidence type="ECO:0000313" key="2">
    <source>
        <dbReference type="EMBL" id="KAK8849395.1"/>
    </source>
</evidence>
<dbReference type="EMBL" id="JBCAWK010000009">
    <property type="protein sequence ID" value="KAK8849395.1"/>
    <property type="molecule type" value="Genomic_DNA"/>
</dbReference>
<keyword evidence="3" id="KW-1185">Reference proteome</keyword>
<evidence type="ECO:0000256" key="1">
    <source>
        <dbReference type="SAM" id="MobiDB-lite"/>
    </source>
</evidence>
<gene>
    <name evidence="2" type="ORF">IAR55_004727</name>
</gene>
<comment type="caution">
    <text evidence="2">The sequence shown here is derived from an EMBL/GenBank/DDBJ whole genome shotgun (WGS) entry which is preliminary data.</text>
</comment>
<reference evidence="2 3" key="1">
    <citation type="journal article" date="2024" name="bioRxiv">
        <title>Comparative genomics of Cryptococcus and Kwoniella reveals pathogenesis evolution and contrasting karyotype dynamics via intercentromeric recombination or chromosome fusion.</title>
        <authorList>
            <person name="Coelho M.A."/>
            <person name="David-Palma M."/>
            <person name="Shea T."/>
            <person name="Bowers K."/>
            <person name="McGinley-Smith S."/>
            <person name="Mohammad A.W."/>
            <person name="Gnirke A."/>
            <person name="Yurkov A.M."/>
            <person name="Nowrousian M."/>
            <person name="Sun S."/>
            <person name="Cuomo C.A."/>
            <person name="Heitman J."/>
        </authorList>
    </citation>
    <scope>NUCLEOTIDE SEQUENCE [LARGE SCALE GENOMIC DNA]</scope>
    <source>
        <strain evidence="2 3">CBS 13917</strain>
    </source>
</reference>
<organism evidence="2 3">
    <name type="scientific">Kwoniella newhampshirensis</name>
    <dbReference type="NCBI Taxonomy" id="1651941"/>
    <lineage>
        <taxon>Eukaryota</taxon>
        <taxon>Fungi</taxon>
        <taxon>Dikarya</taxon>
        <taxon>Basidiomycota</taxon>
        <taxon>Agaricomycotina</taxon>
        <taxon>Tremellomycetes</taxon>
        <taxon>Tremellales</taxon>
        <taxon>Cryptococcaceae</taxon>
        <taxon>Kwoniella</taxon>
    </lineage>
</organism>